<protein>
    <recommendedName>
        <fullName evidence="4">PEP-CTERM sorting domain-containing protein</fullName>
    </recommendedName>
</protein>
<dbReference type="RefSeq" id="WP_008180280.1">
    <property type="nucleotide sequence ID" value="NZ_GL890833.1"/>
</dbReference>
<feature type="chain" id="PRO_5003324377" description="PEP-CTERM sorting domain-containing protein" evidence="1">
    <location>
        <begin position="30"/>
        <end position="285"/>
    </location>
</feature>
<feature type="signal peptide" evidence="1">
    <location>
        <begin position="1"/>
        <end position="29"/>
    </location>
</feature>
<dbReference type="HOGENOM" id="CLU_1007910_0_0_3"/>
<dbReference type="OrthoDB" id="583319at2"/>
<sequence>MFTSTLAKVGAVFATASAVMLGYTSNAQAEMLFDRGLPTENLNNISGANRSNVRWATDAQNQGFFGDDFTIGNVGDTFVIDTIRTWMVPGMNIGDPDNLGDWFESLTLLTGFAAEEDISPFATATLDPNSNVTSNPDITITQVPYLDAAGSIYDNFGDFVNIWQVDFNNLNWTIEGGTTYKFGVRGVGRQIPDFDLFYPSYNHASNAALSGSPQDGADNRYLQFDASGNFVDIVDSNGNGWDKSSDINVQIFGEATPKTSVPEPGSVLALLAFITFLTAGSPKKQ</sequence>
<dbReference type="eggNOG" id="ENOG5032TZJ">
    <property type="taxonomic scope" value="Bacteria"/>
</dbReference>
<evidence type="ECO:0000256" key="1">
    <source>
        <dbReference type="SAM" id="SignalP"/>
    </source>
</evidence>
<accession>F4XLT6</accession>
<evidence type="ECO:0000313" key="3">
    <source>
        <dbReference type="Proteomes" id="UP000003959"/>
    </source>
</evidence>
<evidence type="ECO:0008006" key="4">
    <source>
        <dbReference type="Google" id="ProtNLM"/>
    </source>
</evidence>
<dbReference type="Proteomes" id="UP000003959">
    <property type="component" value="Unassembled WGS sequence"/>
</dbReference>
<proteinExistence type="predicted"/>
<keyword evidence="1" id="KW-0732">Signal</keyword>
<reference evidence="3" key="1">
    <citation type="journal article" date="2011" name="Proc. Natl. Acad. Sci. U.S.A.">
        <title>Genomic insights into the physiology and ecology of the marine filamentous cyanobacterium Lyngbya majuscula.</title>
        <authorList>
            <person name="Jones A.C."/>
            <person name="Monroe E.A."/>
            <person name="Podell S."/>
            <person name="Hess W.R."/>
            <person name="Klages S."/>
            <person name="Esquenazi E."/>
            <person name="Niessen S."/>
            <person name="Hoover H."/>
            <person name="Rothmann M."/>
            <person name="Lasken R.S."/>
            <person name="Yates J.R.III."/>
            <person name="Reinhardt R."/>
            <person name="Kube M."/>
            <person name="Burkart M.D."/>
            <person name="Allen E.E."/>
            <person name="Dorrestein P.C."/>
            <person name="Gerwick W.H."/>
            <person name="Gerwick L."/>
        </authorList>
    </citation>
    <scope>NUCLEOTIDE SEQUENCE [LARGE SCALE GENOMIC DNA]</scope>
    <source>
        <strain evidence="3">3L</strain>
    </source>
</reference>
<dbReference type="AlphaFoldDB" id="F4XLT6"/>
<evidence type="ECO:0000313" key="2">
    <source>
        <dbReference type="EMBL" id="EGJ34431.1"/>
    </source>
</evidence>
<organism evidence="2 3">
    <name type="scientific">Moorena producens 3L</name>
    <dbReference type="NCBI Taxonomy" id="489825"/>
    <lineage>
        <taxon>Bacteria</taxon>
        <taxon>Bacillati</taxon>
        <taxon>Cyanobacteriota</taxon>
        <taxon>Cyanophyceae</taxon>
        <taxon>Coleofasciculales</taxon>
        <taxon>Coleofasciculaceae</taxon>
        <taxon>Moorena</taxon>
    </lineage>
</organism>
<keyword evidence="3" id="KW-1185">Reference proteome</keyword>
<gene>
    <name evidence="2" type="ORF">LYNGBM3L_16230</name>
</gene>
<dbReference type="EMBL" id="GL890833">
    <property type="protein sequence ID" value="EGJ34431.1"/>
    <property type="molecule type" value="Genomic_DNA"/>
</dbReference>
<name>F4XLT6_9CYAN</name>